<reference evidence="8 9" key="1">
    <citation type="submission" date="2016-10" db="EMBL/GenBank/DDBJ databases">
        <authorList>
            <person name="de Groot N.N."/>
        </authorList>
    </citation>
    <scope>NUCLEOTIDE SEQUENCE [LARGE SCALE GENOMIC DNA]</scope>
    <source>
        <strain evidence="8 9">DSM 23995</strain>
    </source>
</reference>
<dbReference type="STRING" id="930128.SAMN05192532_102687"/>
<dbReference type="Pfam" id="PF13180">
    <property type="entry name" value="PDZ_2"/>
    <property type="match status" value="1"/>
</dbReference>
<keyword evidence="6" id="KW-0812">Transmembrane</keyword>
<keyword evidence="2 8" id="KW-0645">Protease</keyword>
<dbReference type="InterPro" id="IPR043504">
    <property type="entry name" value="Peptidase_S1_PA_chymotrypsin"/>
</dbReference>
<name>A0A1I2C3S8_9BACI</name>
<evidence type="ECO:0000313" key="8">
    <source>
        <dbReference type="EMBL" id="SFE62987.1"/>
    </source>
</evidence>
<keyword evidence="6" id="KW-1133">Transmembrane helix</keyword>
<evidence type="ECO:0000256" key="2">
    <source>
        <dbReference type="ARBA" id="ARBA00022670"/>
    </source>
</evidence>
<dbReference type="PROSITE" id="PS50106">
    <property type="entry name" value="PDZ"/>
    <property type="match status" value="1"/>
</dbReference>
<dbReference type="InterPro" id="IPR001478">
    <property type="entry name" value="PDZ"/>
</dbReference>
<dbReference type="InterPro" id="IPR036034">
    <property type="entry name" value="PDZ_sf"/>
</dbReference>
<dbReference type="PANTHER" id="PTHR43343:SF3">
    <property type="entry name" value="PROTEASE DO-LIKE 8, CHLOROPLASTIC"/>
    <property type="match status" value="1"/>
</dbReference>
<evidence type="ECO:0000313" key="9">
    <source>
        <dbReference type="Proteomes" id="UP000199516"/>
    </source>
</evidence>
<keyword evidence="9" id="KW-1185">Reference proteome</keyword>
<dbReference type="EMBL" id="FONT01000002">
    <property type="protein sequence ID" value="SFE62987.1"/>
    <property type="molecule type" value="Genomic_DNA"/>
</dbReference>
<organism evidence="8 9">
    <name type="scientific">Alteribacillus iranensis</name>
    <dbReference type="NCBI Taxonomy" id="930128"/>
    <lineage>
        <taxon>Bacteria</taxon>
        <taxon>Bacillati</taxon>
        <taxon>Bacillota</taxon>
        <taxon>Bacilli</taxon>
        <taxon>Bacillales</taxon>
        <taxon>Bacillaceae</taxon>
        <taxon>Alteribacillus</taxon>
    </lineage>
</organism>
<dbReference type="PANTHER" id="PTHR43343">
    <property type="entry name" value="PEPTIDASE S12"/>
    <property type="match status" value="1"/>
</dbReference>
<evidence type="ECO:0000256" key="6">
    <source>
        <dbReference type="SAM" id="Phobius"/>
    </source>
</evidence>
<dbReference type="OrthoDB" id="9758917at2"/>
<dbReference type="CDD" id="cd06781">
    <property type="entry name" value="cpPDZ_BsHtra-like"/>
    <property type="match status" value="1"/>
</dbReference>
<dbReference type="InterPro" id="IPR009003">
    <property type="entry name" value="Peptidase_S1_PA"/>
</dbReference>
<proteinExistence type="inferred from homology"/>
<feature type="transmembrane region" description="Helical" evidence="6">
    <location>
        <begin position="22"/>
        <end position="44"/>
    </location>
</feature>
<evidence type="ECO:0000256" key="4">
    <source>
        <dbReference type="ARBA" id="ARBA00022825"/>
    </source>
</evidence>
<evidence type="ECO:0000256" key="1">
    <source>
        <dbReference type="ARBA" id="ARBA00010541"/>
    </source>
</evidence>
<evidence type="ECO:0000259" key="7">
    <source>
        <dbReference type="PROSITE" id="PS50106"/>
    </source>
</evidence>
<comment type="similarity">
    <text evidence="1">Belongs to the peptidase S1C family.</text>
</comment>
<dbReference type="Gene3D" id="2.30.42.10">
    <property type="match status" value="1"/>
</dbReference>
<keyword evidence="3" id="KW-0378">Hydrolase</keyword>
<dbReference type="SMART" id="SM00228">
    <property type="entry name" value="PDZ"/>
    <property type="match status" value="1"/>
</dbReference>
<dbReference type="InterPro" id="IPR001940">
    <property type="entry name" value="Peptidase_S1C"/>
</dbReference>
<dbReference type="GO" id="GO:0004252">
    <property type="term" value="F:serine-type endopeptidase activity"/>
    <property type="evidence" value="ECO:0007669"/>
    <property type="project" value="InterPro"/>
</dbReference>
<dbReference type="Proteomes" id="UP000199516">
    <property type="component" value="Unassembled WGS sequence"/>
</dbReference>
<dbReference type="FunFam" id="2.40.10.10:FF:000001">
    <property type="entry name" value="Periplasmic serine protease DegS"/>
    <property type="match status" value="1"/>
</dbReference>
<dbReference type="InterPro" id="IPR051201">
    <property type="entry name" value="Chloro_Bact_Ser_Proteases"/>
</dbReference>
<gene>
    <name evidence="8" type="ORF">SAMN05192532_102687</name>
</gene>
<keyword evidence="4" id="KW-0720">Serine protease</keyword>
<feature type="domain" description="PDZ" evidence="7">
    <location>
        <begin position="338"/>
        <end position="399"/>
    </location>
</feature>
<accession>A0A1I2C3S8</accession>
<dbReference type="Pfam" id="PF13365">
    <property type="entry name" value="Trypsin_2"/>
    <property type="match status" value="1"/>
</dbReference>
<evidence type="ECO:0000256" key="3">
    <source>
        <dbReference type="ARBA" id="ARBA00022801"/>
    </source>
</evidence>
<keyword evidence="6" id="KW-0472">Membrane</keyword>
<dbReference type="PRINTS" id="PR00834">
    <property type="entry name" value="PROTEASES2C"/>
</dbReference>
<sequence length="414" mass="44587">MGYYDDHMQDEKTRERKNRRRAGLAGLIGALIGAILVVLAIPFLNQAGIFSNAAGEETSPTTEEETTANQDSSIIENQQQTVNVSVNSDVTEAVDKVSNAVVGVFNLQQTEFWQEEGQAVNRGTGSGVIYKVEGDSAFVVTNHHVIEGANQVEISLANEKRIEAEIVGSDVLTDLAVLRVNAEHVETVAEFGNSDKLRVGEPAIAIGNPLGTHLSHTVTQGIISATERSIPVDLTGDGNPDWNAEVIQTDAAINPGNSGGALINIKGQLIGINSMKIAQSAVEGIGFAIPTSVALPVIEDLEEHGQVERPQMGVGIRSLSEIPSYHWQETLKLPPEVESGVFITNVVQGSPAEQAGLQQYDVIVAMDGEEMTDGHDIRKYLYTKAEVGDTVEITFYRNGEQQTTELKLTAQQDF</sequence>
<dbReference type="Gene3D" id="2.40.10.10">
    <property type="entry name" value="Trypsin-like serine proteases"/>
    <property type="match status" value="2"/>
</dbReference>
<evidence type="ECO:0000256" key="5">
    <source>
        <dbReference type="SAM" id="MobiDB-lite"/>
    </source>
</evidence>
<dbReference type="RefSeq" id="WP_091659593.1">
    <property type="nucleotide sequence ID" value="NZ_FONT01000002.1"/>
</dbReference>
<dbReference type="SUPFAM" id="SSF50156">
    <property type="entry name" value="PDZ domain-like"/>
    <property type="match status" value="1"/>
</dbReference>
<protein>
    <submittedName>
        <fullName evidence="8">Serine protease Do</fullName>
    </submittedName>
</protein>
<dbReference type="SUPFAM" id="SSF50494">
    <property type="entry name" value="Trypsin-like serine proteases"/>
    <property type="match status" value="1"/>
</dbReference>
<dbReference type="GO" id="GO:0006508">
    <property type="term" value="P:proteolysis"/>
    <property type="evidence" value="ECO:0007669"/>
    <property type="project" value="UniProtKB-KW"/>
</dbReference>
<feature type="region of interest" description="Disordered" evidence="5">
    <location>
        <begin position="54"/>
        <end position="73"/>
    </location>
</feature>
<dbReference type="AlphaFoldDB" id="A0A1I2C3S8"/>